<dbReference type="Proteomes" id="UP000678393">
    <property type="component" value="Unassembled WGS sequence"/>
</dbReference>
<keyword evidence="2" id="KW-1185">Reference proteome</keyword>
<sequence length="65" mass="7209">EQRLRTYCNTQKMKYVCFLAACMAVALASPMTKSVVVDKIPDVLRRSDTDGAPQVFDGPPEEFLG</sequence>
<accession>A0A8S4A9D8</accession>
<evidence type="ECO:0000313" key="1">
    <source>
        <dbReference type="EMBL" id="CAG5134901.1"/>
    </source>
</evidence>
<reference evidence="1" key="1">
    <citation type="submission" date="2021-04" db="EMBL/GenBank/DDBJ databases">
        <authorList>
            <consortium name="Molecular Ecology Group"/>
        </authorList>
    </citation>
    <scope>NUCLEOTIDE SEQUENCE</scope>
</reference>
<dbReference type="EMBL" id="CAJHNH020007734">
    <property type="protein sequence ID" value="CAG5134901.1"/>
    <property type="molecule type" value="Genomic_DNA"/>
</dbReference>
<feature type="non-terminal residue" evidence="1">
    <location>
        <position position="1"/>
    </location>
</feature>
<organism evidence="1 2">
    <name type="scientific">Candidula unifasciata</name>
    <dbReference type="NCBI Taxonomy" id="100452"/>
    <lineage>
        <taxon>Eukaryota</taxon>
        <taxon>Metazoa</taxon>
        <taxon>Spiralia</taxon>
        <taxon>Lophotrochozoa</taxon>
        <taxon>Mollusca</taxon>
        <taxon>Gastropoda</taxon>
        <taxon>Heterobranchia</taxon>
        <taxon>Euthyneura</taxon>
        <taxon>Panpulmonata</taxon>
        <taxon>Eupulmonata</taxon>
        <taxon>Stylommatophora</taxon>
        <taxon>Helicina</taxon>
        <taxon>Helicoidea</taxon>
        <taxon>Geomitridae</taxon>
        <taxon>Candidula</taxon>
    </lineage>
</organism>
<evidence type="ECO:0000313" key="2">
    <source>
        <dbReference type="Proteomes" id="UP000678393"/>
    </source>
</evidence>
<dbReference type="AlphaFoldDB" id="A0A8S4A9D8"/>
<comment type="caution">
    <text evidence="1">The sequence shown here is derived from an EMBL/GenBank/DDBJ whole genome shotgun (WGS) entry which is preliminary data.</text>
</comment>
<proteinExistence type="predicted"/>
<protein>
    <submittedName>
        <fullName evidence="1">Uncharacterized protein</fullName>
    </submittedName>
</protein>
<feature type="non-terminal residue" evidence="1">
    <location>
        <position position="65"/>
    </location>
</feature>
<name>A0A8S4A9D8_9EUPU</name>
<gene>
    <name evidence="1" type="ORF">CUNI_LOCUS20459</name>
</gene>